<dbReference type="InterPro" id="IPR025792">
    <property type="entry name" value="tRNA_Gua_MeTrfase_euk"/>
</dbReference>
<evidence type="ECO:0000256" key="9">
    <source>
        <dbReference type="ARBA" id="ARBA00047783"/>
    </source>
</evidence>
<comment type="similarity">
    <text evidence="1">Belongs to the class I-like SAM-binding methyltransferase superfamily. TRM5/TYW2 family.</text>
</comment>
<dbReference type="CGD" id="CAL0130338">
    <property type="gene designation" value="CAGL0H07183g"/>
</dbReference>
<dbReference type="PANTHER" id="PTHR23245:SF36">
    <property type="entry name" value="TRNA (GUANINE(37)-N1)-METHYLTRANSFERASE"/>
    <property type="match status" value="1"/>
</dbReference>
<dbReference type="SUPFAM" id="SSF53335">
    <property type="entry name" value="S-adenosyl-L-methionine-dependent methyltransferases"/>
    <property type="match status" value="1"/>
</dbReference>
<evidence type="ECO:0000259" key="11">
    <source>
        <dbReference type="PROSITE" id="PS51684"/>
    </source>
</evidence>
<dbReference type="GO" id="GO:0005759">
    <property type="term" value="C:mitochondrial matrix"/>
    <property type="evidence" value="ECO:0007669"/>
    <property type="project" value="UniProtKB-SubCell"/>
</dbReference>
<evidence type="ECO:0000256" key="4">
    <source>
        <dbReference type="ARBA" id="ARBA00022679"/>
    </source>
</evidence>
<dbReference type="InParanoid" id="Q6FRN5"/>
<dbReference type="RefSeq" id="XP_447109.1">
    <property type="nucleotide sequence ID" value="XM_447109.1"/>
</dbReference>
<dbReference type="HOGENOM" id="CLU_022610_2_2_1"/>
<dbReference type="Pfam" id="PF25133">
    <property type="entry name" value="TYW2_N_2"/>
    <property type="match status" value="1"/>
</dbReference>
<dbReference type="GO" id="GO:0002939">
    <property type="term" value="P:tRNA N1-guanine methylation"/>
    <property type="evidence" value="ECO:0007669"/>
    <property type="project" value="EnsemblFungi"/>
</dbReference>
<dbReference type="GO" id="GO:0052906">
    <property type="term" value="F:tRNA (guanine(37)-N1)-methyltransferase activity"/>
    <property type="evidence" value="ECO:0007669"/>
    <property type="project" value="UniProtKB-UniRule"/>
</dbReference>
<dbReference type="PANTHER" id="PTHR23245">
    <property type="entry name" value="TRNA METHYLTRANSFERASE"/>
    <property type="match status" value="1"/>
</dbReference>
<dbReference type="InterPro" id="IPR029063">
    <property type="entry name" value="SAM-dependent_MTases_sf"/>
</dbReference>
<feature type="domain" description="SAM-dependent methyltransferase TRM5/TYW2-type" evidence="11">
    <location>
        <begin position="173"/>
        <end position="492"/>
    </location>
</feature>
<name>Q6FRN5_CANGA</name>
<dbReference type="STRING" id="284593.Q6FRN5"/>
<keyword evidence="4 10" id="KW-0808">Transferase</keyword>
<keyword evidence="2 10" id="KW-0963">Cytoplasm</keyword>
<reference evidence="13 14" key="1">
    <citation type="journal article" date="2004" name="Nature">
        <title>Genome evolution in yeasts.</title>
        <authorList>
            <consortium name="Genolevures"/>
            <person name="Dujon B."/>
            <person name="Sherman D."/>
            <person name="Fischer G."/>
            <person name="Durrens P."/>
            <person name="Casaregola S."/>
            <person name="Lafontaine I."/>
            <person name="de Montigny J."/>
            <person name="Marck C."/>
            <person name="Neuveglise C."/>
            <person name="Talla E."/>
            <person name="Goffard N."/>
            <person name="Frangeul L."/>
            <person name="Aigle M."/>
            <person name="Anthouard V."/>
            <person name="Babour A."/>
            <person name="Barbe V."/>
            <person name="Barnay S."/>
            <person name="Blanchin S."/>
            <person name="Beckerich J.M."/>
            <person name="Beyne E."/>
            <person name="Bleykasten C."/>
            <person name="Boisrame A."/>
            <person name="Boyer J."/>
            <person name="Cattolico L."/>
            <person name="Confanioleri F."/>
            <person name="de Daruvar A."/>
            <person name="Despons L."/>
            <person name="Fabre E."/>
            <person name="Fairhead C."/>
            <person name="Ferry-Dumazet H."/>
            <person name="Groppi A."/>
            <person name="Hantraye F."/>
            <person name="Hennequin C."/>
            <person name="Jauniaux N."/>
            <person name="Joyet P."/>
            <person name="Kachouri R."/>
            <person name="Kerrest A."/>
            <person name="Koszul R."/>
            <person name="Lemaire M."/>
            <person name="Lesur I."/>
            <person name="Ma L."/>
            <person name="Muller H."/>
            <person name="Nicaud J.M."/>
            <person name="Nikolski M."/>
            <person name="Oztas S."/>
            <person name="Ozier-Kalogeropoulos O."/>
            <person name="Pellenz S."/>
            <person name="Potier S."/>
            <person name="Richard G.F."/>
            <person name="Straub M.L."/>
            <person name="Suleau A."/>
            <person name="Swennene D."/>
            <person name="Tekaia F."/>
            <person name="Wesolowski-Louvel M."/>
            <person name="Westhof E."/>
            <person name="Wirth B."/>
            <person name="Zeniou-Meyer M."/>
            <person name="Zivanovic I."/>
            <person name="Bolotin-Fukuhara M."/>
            <person name="Thierry A."/>
            <person name="Bouchier C."/>
            <person name="Caudron B."/>
            <person name="Scarpelli C."/>
            <person name="Gaillardin C."/>
            <person name="Weissenbach J."/>
            <person name="Wincker P."/>
            <person name="Souciet J.L."/>
        </authorList>
    </citation>
    <scope>NUCLEOTIDE SEQUENCE [LARGE SCALE GENOMIC DNA]</scope>
    <source>
        <strain evidence="14">ATCC 2001 / BCRC 20586 / JCM 3761 / NBRC 0622 / NRRL Y-65 / CBS 138</strain>
    </source>
</reference>
<dbReference type="InterPro" id="IPR056743">
    <property type="entry name" value="TRM5-TYW2-like_MTfase"/>
</dbReference>
<dbReference type="Gene3D" id="3.30.300.110">
    <property type="entry name" value="Met-10+ protein-like domains"/>
    <property type="match status" value="1"/>
</dbReference>
<sequence length="498" mass="57877">MHRFFSWFPKYRLVRNWSTMSTQHNMYKYSPPVNRSMKELDRSFFTKKIPLVVVKFKDPRNISEFAKNYKESILRIPRIPHVIKLEYKDGHAPSKTVACDNELVTKGVLLTDKITNVQDVSKVLSQGAVDYLNEKQAELLPYEYTLDYNFWKAEEILRSVLPEEFLDEVPTGFTITGHVAHLNLRNEFKPYDSLIGQVILDKNNKIECVVDKVSSIATQFRTFPMKVIAGDSTNLVVEQKESDCTFRFDFSKVYWNSRLHTEHQRLVTDYFKDGEIVCDVFAGVGPFAVPAGKKPSFVLANDLNPESFKYLQENITLNKVSDFVKPFNHDGAEFIKQSANILDNFREESNGVVRHAIKLRGKKRRKGNENEPQPKQLEQQYKEYIIPKNISHYVMNLPDSALTFLGNFNGVYNNIDPEIYKEMPYVHVHCFEKYENGEEVSMEELHKRVFNRILKEMDCSADILPFEAVAFHLVRKVSPTKPMFCCSFKLPKEVAFKQ</sequence>
<evidence type="ECO:0000256" key="8">
    <source>
        <dbReference type="ARBA" id="ARBA00023242"/>
    </source>
</evidence>
<evidence type="ECO:0000313" key="12">
    <source>
        <dbReference type="CGD" id="CAL0130338"/>
    </source>
</evidence>
<keyword evidence="7 10" id="KW-0496">Mitochondrion</keyword>
<keyword evidence="6 10" id="KW-0819">tRNA processing</keyword>
<dbReference type="OMA" id="VGSHSQF"/>
<dbReference type="EC" id="2.1.1.228" evidence="10"/>
<comment type="subunit">
    <text evidence="10">Monomer.</text>
</comment>
<keyword evidence="5 10" id="KW-0949">S-adenosyl-L-methionine</keyword>
<feature type="binding site" evidence="10">
    <location>
        <position position="396"/>
    </location>
    <ligand>
        <name>S-adenosyl-L-methionine</name>
        <dbReference type="ChEBI" id="CHEBI:59789"/>
    </ligand>
</feature>
<dbReference type="InterPro" id="IPR030382">
    <property type="entry name" value="MeTrfase_TRM5/TYW2"/>
</dbReference>
<keyword evidence="8 10" id="KW-0539">Nucleus</keyword>
<evidence type="ECO:0000313" key="14">
    <source>
        <dbReference type="Proteomes" id="UP000002428"/>
    </source>
</evidence>
<gene>
    <name evidence="10" type="primary">TRM5</name>
    <name evidence="12 13" type="ordered locus">CAGL0H07183g</name>
</gene>
<dbReference type="VEuPathDB" id="FungiDB:CAGL0H07183g"/>
<evidence type="ECO:0000313" key="13">
    <source>
        <dbReference type="EMBL" id="CAG60042.1"/>
    </source>
</evidence>
<evidence type="ECO:0000256" key="10">
    <source>
        <dbReference type="HAMAP-Rule" id="MF_03152"/>
    </source>
</evidence>
<dbReference type="eggNOG" id="KOG2078">
    <property type="taxonomic scope" value="Eukaryota"/>
</dbReference>
<keyword evidence="3 10" id="KW-0489">Methyltransferase</keyword>
<dbReference type="KEGG" id="cgr:2888482"/>
<dbReference type="GO" id="GO:0070901">
    <property type="term" value="P:mitochondrial tRNA methylation"/>
    <property type="evidence" value="ECO:0007669"/>
    <property type="project" value="EnsemblFungi"/>
</dbReference>
<comment type="catalytic activity">
    <reaction evidence="9 10">
        <text>guanosine(37) in tRNA + S-adenosyl-L-methionine = N(1)-methylguanosine(37) in tRNA + S-adenosyl-L-homocysteine + H(+)</text>
        <dbReference type="Rhea" id="RHEA:36899"/>
        <dbReference type="Rhea" id="RHEA-COMP:10145"/>
        <dbReference type="Rhea" id="RHEA-COMP:10147"/>
        <dbReference type="ChEBI" id="CHEBI:15378"/>
        <dbReference type="ChEBI" id="CHEBI:57856"/>
        <dbReference type="ChEBI" id="CHEBI:59789"/>
        <dbReference type="ChEBI" id="CHEBI:73542"/>
        <dbReference type="ChEBI" id="CHEBI:74269"/>
        <dbReference type="EC" id="2.1.1.228"/>
    </reaction>
</comment>
<evidence type="ECO:0000256" key="2">
    <source>
        <dbReference type="ARBA" id="ARBA00022490"/>
    </source>
</evidence>
<evidence type="ECO:0000256" key="3">
    <source>
        <dbReference type="ARBA" id="ARBA00022603"/>
    </source>
</evidence>
<dbReference type="GO" id="GO:0005634">
    <property type="term" value="C:nucleus"/>
    <property type="evidence" value="ECO:0007669"/>
    <property type="project" value="UniProtKB-SubCell"/>
</dbReference>
<comment type="similarity">
    <text evidence="10">Belongs to the TRM5 / TYW2 family.</text>
</comment>
<feature type="binding site" evidence="10">
    <location>
        <begin position="330"/>
        <end position="331"/>
    </location>
    <ligand>
        <name>S-adenosyl-L-methionine</name>
        <dbReference type="ChEBI" id="CHEBI:59789"/>
    </ligand>
</feature>
<protein>
    <recommendedName>
        <fullName evidence="10">tRNA (guanine(37)-N1)-methyltransferase</fullName>
        <ecNumber evidence="10">2.1.1.228</ecNumber>
    </recommendedName>
    <alternativeName>
        <fullName evidence="10">M1G-methyltransferase</fullName>
    </alternativeName>
    <alternativeName>
        <fullName evidence="10">tRNA [GM37] methyltransferase</fullName>
    </alternativeName>
    <alternativeName>
        <fullName evidence="10">tRNA methyltransferase 5</fullName>
    </alternativeName>
</protein>
<dbReference type="PROSITE" id="PS51684">
    <property type="entry name" value="SAM_MT_TRM5_TYW2"/>
    <property type="match status" value="1"/>
</dbReference>
<evidence type="ECO:0000256" key="6">
    <source>
        <dbReference type="ARBA" id="ARBA00022694"/>
    </source>
</evidence>
<dbReference type="FunCoup" id="Q6FRN5">
    <property type="interactions" value="1182"/>
</dbReference>
<dbReference type="AlphaFoldDB" id="Q6FRN5"/>
<dbReference type="InterPro" id="IPR056744">
    <property type="entry name" value="TRM5/TYW2-like_N"/>
</dbReference>
<feature type="binding site" evidence="10">
    <location>
        <position position="263"/>
    </location>
    <ligand>
        <name>S-adenosyl-L-methionine</name>
        <dbReference type="ChEBI" id="CHEBI:59789"/>
    </ligand>
</feature>
<organism evidence="13 14">
    <name type="scientific">Candida glabrata (strain ATCC 2001 / BCRC 20586 / JCM 3761 / NBRC 0622 / NRRL Y-65 / CBS 138)</name>
    <name type="common">Yeast</name>
    <name type="synonym">Nakaseomyces glabratus</name>
    <dbReference type="NCBI Taxonomy" id="284593"/>
    <lineage>
        <taxon>Eukaryota</taxon>
        <taxon>Fungi</taxon>
        <taxon>Dikarya</taxon>
        <taxon>Ascomycota</taxon>
        <taxon>Saccharomycotina</taxon>
        <taxon>Saccharomycetes</taxon>
        <taxon>Saccharomycetales</taxon>
        <taxon>Saccharomycetaceae</taxon>
        <taxon>Nakaseomyces</taxon>
    </lineage>
</organism>
<feature type="binding site" evidence="10">
    <location>
        <begin position="302"/>
        <end position="303"/>
    </location>
    <ligand>
        <name>S-adenosyl-L-methionine</name>
        <dbReference type="ChEBI" id="CHEBI:59789"/>
    </ligand>
</feature>
<dbReference type="HAMAP" id="MF_03152">
    <property type="entry name" value="TRM5"/>
    <property type="match status" value="1"/>
</dbReference>
<accession>Q6FRN5</accession>
<keyword evidence="14" id="KW-1185">Reference proteome</keyword>
<evidence type="ECO:0000256" key="1">
    <source>
        <dbReference type="ARBA" id="ARBA00009775"/>
    </source>
</evidence>
<dbReference type="Pfam" id="PF02475">
    <property type="entry name" value="TRM5-TYW2_MTfase"/>
    <property type="match status" value="1"/>
</dbReference>
<dbReference type="Proteomes" id="UP000002428">
    <property type="component" value="Chromosome H"/>
</dbReference>
<dbReference type="Gene3D" id="3.40.50.150">
    <property type="entry name" value="Vaccinia Virus protein VP39"/>
    <property type="match status" value="1"/>
</dbReference>
<dbReference type="GeneID" id="2888482"/>
<dbReference type="FunFam" id="3.30.300.110:FF:000001">
    <property type="entry name" value="tRNA (guanine(37)-N1)-methyltransferase"/>
    <property type="match status" value="1"/>
</dbReference>
<proteinExistence type="inferred from homology"/>
<comment type="function">
    <text evidence="10">Specifically methylates the N1 position of guanosine-37 in various cytoplasmic and mitochondrial tRNAs. Methylation is not dependent on the nature of the nucleoside 5' of the target nucleoside. This is the first step in the biosynthesis of wybutosine (yW), a modified base adjacent to the anticodon of tRNAs and required for accurate decoding.</text>
</comment>
<evidence type="ECO:0000256" key="7">
    <source>
        <dbReference type="ARBA" id="ARBA00023128"/>
    </source>
</evidence>
<evidence type="ECO:0000256" key="5">
    <source>
        <dbReference type="ARBA" id="ARBA00022691"/>
    </source>
</evidence>
<dbReference type="EMBL" id="CR380954">
    <property type="protein sequence ID" value="CAG60042.1"/>
    <property type="molecule type" value="Genomic_DNA"/>
</dbReference>
<comment type="subcellular location">
    <subcellularLocation>
        <location evidence="10">Mitochondrion matrix</location>
    </subcellularLocation>
    <subcellularLocation>
        <location evidence="10">Nucleus</location>
    </subcellularLocation>
    <subcellularLocation>
        <location evidence="10">Cytoplasm</location>
    </subcellularLocation>
    <text evidence="10">Predominantly in the mitochondria and in the nucleus.</text>
</comment>